<dbReference type="InterPro" id="IPR047854">
    <property type="entry name" value="RFC_lid"/>
</dbReference>
<feature type="region of interest" description="Disordered" evidence="5">
    <location>
        <begin position="1"/>
        <end position="33"/>
    </location>
</feature>
<name>A0A915DUV6_9BILA</name>
<keyword evidence="3" id="KW-0547">Nucleotide-binding</keyword>
<dbReference type="GO" id="GO:0006281">
    <property type="term" value="P:DNA repair"/>
    <property type="evidence" value="ECO:0007669"/>
    <property type="project" value="TreeGrafter"/>
</dbReference>
<proteinExistence type="inferred from homology"/>
<dbReference type="AlphaFoldDB" id="A0A915DUV6"/>
<dbReference type="InterPro" id="IPR013748">
    <property type="entry name" value="Rep_factorC_C"/>
</dbReference>
<dbReference type="SMART" id="SM00382">
    <property type="entry name" value="AAA"/>
    <property type="match status" value="1"/>
</dbReference>
<dbReference type="InterPro" id="IPR003959">
    <property type="entry name" value="ATPase_AAA_core"/>
</dbReference>
<dbReference type="GO" id="GO:0003677">
    <property type="term" value="F:DNA binding"/>
    <property type="evidence" value="ECO:0007669"/>
    <property type="project" value="InterPro"/>
</dbReference>
<dbReference type="SUPFAM" id="SSF52540">
    <property type="entry name" value="P-loop containing nucleoside triphosphate hydrolases"/>
    <property type="match status" value="1"/>
</dbReference>
<dbReference type="GO" id="GO:0016887">
    <property type="term" value="F:ATP hydrolysis activity"/>
    <property type="evidence" value="ECO:0007669"/>
    <property type="project" value="InterPro"/>
</dbReference>
<sequence>MASGIGSYFSSSQAKSSQAKPKPKENQTAETETTVPWVEKYRPKNVNELVYQDEVVAVLKKCIEGADLPNLLFYGPPGTGKTSAAVALCRQLFKTNEAYKDRVLEMNASDERGIDVVRHRIKDFSRRAVSKMQVGSGAFIALKSETHSTRFFLMCNYVTKIIEPLTSRCAKFRFKPLSQEAQKERLLYIAQNESVNLEPDAVDELVSISKGDLRKSITLLQSMACASILLKKEDVRETSGYVPDQLTTAVKVFNRQGYSAYQMICQLADVILANSLLQPTQKAKIFNKMGECEQRLLDGAEEFFNFLISWL</sequence>
<reference evidence="8" key="1">
    <citation type="submission" date="2022-11" db="UniProtKB">
        <authorList>
            <consortium name="WormBaseParasite"/>
        </authorList>
    </citation>
    <scope>IDENTIFICATION</scope>
</reference>
<dbReference type="Proteomes" id="UP000887574">
    <property type="component" value="Unplaced"/>
</dbReference>
<evidence type="ECO:0000256" key="3">
    <source>
        <dbReference type="ARBA" id="ARBA00022741"/>
    </source>
</evidence>
<dbReference type="PANTHER" id="PTHR11669">
    <property type="entry name" value="REPLICATION FACTOR C / DNA POLYMERASE III GAMMA-TAU SUBUNIT"/>
    <property type="match status" value="1"/>
</dbReference>
<keyword evidence="7" id="KW-1185">Reference proteome</keyword>
<keyword evidence="4" id="KW-0067">ATP-binding</keyword>
<evidence type="ECO:0000256" key="1">
    <source>
        <dbReference type="ARBA" id="ARBA00005378"/>
    </source>
</evidence>
<dbReference type="GO" id="GO:0005663">
    <property type="term" value="C:DNA replication factor C complex"/>
    <property type="evidence" value="ECO:0007669"/>
    <property type="project" value="TreeGrafter"/>
</dbReference>
<organism evidence="7 8">
    <name type="scientific">Ditylenchus dipsaci</name>
    <dbReference type="NCBI Taxonomy" id="166011"/>
    <lineage>
        <taxon>Eukaryota</taxon>
        <taxon>Metazoa</taxon>
        <taxon>Ecdysozoa</taxon>
        <taxon>Nematoda</taxon>
        <taxon>Chromadorea</taxon>
        <taxon>Rhabditida</taxon>
        <taxon>Tylenchina</taxon>
        <taxon>Tylenchomorpha</taxon>
        <taxon>Sphaerularioidea</taxon>
        <taxon>Anguinidae</taxon>
        <taxon>Anguininae</taxon>
        <taxon>Ditylenchus</taxon>
    </lineage>
</organism>
<comment type="similarity">
    <text evidence="1">Belongs to the activator 1 small subunits family.</text>
</comment>
<dbReference type="InterPro" id="IPR027417">
    <property type="entry name" value="P-loop_NTPase"/>
</dbReference>
<evidence type="ECO:0000256" key="4">
    <source>
        <dbReference type="ARBA" id="ARBA00022840"/>
    </source>
</evidence>
<accession>A0A915DUV6</accession>
<dbReference type="CDD" id="cd00009">
    <property type="entry name" value="AAA"/>
    <property type="match status" value="1"/>
</dbReference>
<dbReference type="Pfam" id="PF00004">
    <property type="entry name" value="AAA"/>
    <property type="match status" value="1"/>
</dbReference>
<dbReference type="WBParaSite" id="jg23051">
    <property type="protein sequence ID" value="jg23051"/>
    <property type="gene ID" value="jg23051"/>
</dbReference>
<feature type="domain" description="AAA+ ATPase" evidence="6">
    <location>
        <begin position="67"/>
        <end position="212"/>
    </location>
</feature>
<protein>
    <submittedName>
        <fullName evidence="8">AAA+ ATPase domain-containing protein</fullName>
    </submittedName>
</protein>
<dbReference type="GO" id="GO:0005634">
    <property type="term" value="C:nucleus"/>
    <property type="evidence" value="ECO:0007669"/>
    <property type="project" value="TreeGrafter"/>
</dbReference>
<dbReference type="PANTHER" id="PTHR11669:SF20">
    <property type="entry name" value="REPLICATION FACTOR C SUBUNIT 4"/>
    <property type="match status" value="1"/>
</dbReference>
<dbReference type="InterPro" id="IPR050238">
    <property type="entry name" value="DNA_Rep/Repair_Clamp_Loader"/>
</dbReference>
<dbReference type="Pfam" id="PF08542">
    <property type="entry name" value="Rep_fac_C"/>
    <property type="match status" value="1"/>
</dbReference>
<dbReference type="InterPro" id="IPR008921">
    <property type="entry name" value="DNA_pol3_clamp-load_cplx_C"/>
</dbReference>
<dbReference type="SUPFAM" id="SSF48019">
    <property type="entry name" value="post-AAA+ oligomerization domain-like"/>
    <property type="match status" value="1"/>
</dbReference>
<evidence type="ECO:0000256" key="5">
    <source>
        <dbReference type="SAM" id="MobiDB-lite"/>
    </source>
</evidence>
<keyword evidence="2" id="KW-0235">DNA replication</keyword>
<dbReference type="Gene3D" id="1.10.8.60">
    <property type="match status" value="1"/>
</dbReference>
<dbReference type="Gene3D" id="3.40.50.300">
    <property type="entry name" value="P-loop containing nucleotide triphosphate hydrolases"/>
    <property type="match status" value="1"/>
</dbReference>
<evidence type="ECO:0000313" key="8">
    <source>
        <dbReference type="WBParaSite" id="jg23051"/>
    </source>
</evidence>
<dbReference type="GO" id="GO:0006261">
    <property type="term" value="P:DNA-templated DNA replication"/>
    <property type="evidence" value="ECO:0007669"/>
    <property type="project" value="TreeGrafter"/>
</dbReference>
<feature type="compositionally biased region" description="Low complexity" evidence="5">
    <location>
        <begin position="10"/>
        <end position="20"/>
    </location>
</feature>
<dbReference type="CDD" id="cd18140">
    <property type="entry name" value="HLD_clamp_RFC"/>
    <property type="match status" value="1"/>
</dbReference>
<dbReference type="GO" id="GO:0005524">
    <property type="term" value="F:ATP binding"/>
    <property type="evidence" value="ECO:0007669"/>
    <property type="project" value="UniProtKB-KW"/>
</dbReference>
<dbReference type="Pfam" id="PF21960">
    <property type="entry name" value="RCF1-5-like_lid"/>
    <property type="match status" value="1"/>
</dbReference>
<evidence type="ECO:0000313" key="7">
    <source>
        <dbReference type="Proteomes" id="UP000887574"/>
    </source>
</evidence>
<dbReference type="GO" id="GO:0003689">
    <property type="term" value="F:DNA clamp loader activity"/>
    <property type="evidence" value="ECO:0007669"/>
    <property type="project" value="TreeGrafter"/>
</dbReference>
<dbReference type="Gene3D" id="1.20.272.10">
    <property type="match status" value="1"/>
</dbReference>
<evidence type="ECO:0000259" key="6">
    <source>
        <dbReference type="SMART" id="SM00382"/>
    </source>
</evidence>
<evidence type="ECO:0000256" key="2">
    <source>
        <dbReference type="ARBA" id="ARBA00022705"/>
    </source>
</evidence>
<dbReference type="InterPro" id="IPR003593">
    <property type="entry name" value="AAA+_ATPase"/>
</dbReference>